<keyword evidence="2" id="KW-1185">Reference proteome</keyword>
<gene>
    <name evidence="1" type="ORF">R77564_03934</name>
</gene>
<dbReference type="EMBL" id="CAUDLI010000009">
    <property type="protein sequence ID" value="CAJ0895873.1"/>
    <property type="molecule type" value="Genomic_DNA"/>
</dbReference>
<sequence length="267" mass="29425">MLQHDSSVDVGSDSEVITLSPLAKAVANALSEPFLIEGVTGRPVFVQLNYLGEATMVVYANGHPSKTLPAVIRSLHEKARVSDVNDPITYFDGRSSSTNDLLARPGAWPETSVHHVAGLGMSASQRHCFVLCDQNVEIGFCTVELRIDQIFEQGIPAVHVELGSDFIVPEMRDRGLSRMWAKAIGKVTVAMLMEFRNRCERHGITEECTFPIIIKREAISESGKRFGRKVLHELEVQLDVAQLLFGSTNDLVSVGELDGSAFYRVEQ</sequence>
<protein>
    <recommendedName>
        <fullName evidence="3">N-acetyltransferase domain-containing protein</fullName>
    </recommendedName>
</protein>
<dbReference type="Proteomes" id="UP001189792">
    <property type="component" value="Unassembled WGS sequence"/>
</dbReference>
<proteinExistence type="predicted"/>
<comment type="caution">
    <text evidence="1">The sequence shown here is derived from an EMBL/GenBank/DDBJ whole genome shotgun (WGS) entry which is preliminary data.</text>
</comment>
<evidence type="ECO:0008006" key="3">
    <source>
        <dbReference type="Google" id="ProtNLM"/>
    </source>
</evidence>
<evidence type="ECO:0000313" key="1">
    <source>
        <dbReference type="EMBL" id="CAJ0895873.1"/>
    </source>
</evidence>
<dbReference type="RefSeq" id="WP_316887367.1">
    <property type="nucleotide sequence ID" value="NZ_CAUDLI010000009.1"/>
</dbReference>
<accession>A0ABM9L0W6</accession>
<reference evidence="1 2" key="1">
    <citation type="submission" date="2023-07" db="EMBL/GenBank/DDBJ databases">
        <authorList>
            <person name="Peeters C."/>
        </authorList>
    </citation>
    <scope>NUCLEOTIDE SEQUENCE [LARGE SCALE GENOMIC DNA]</scope>
    <source>
        <strain evidence="1 2">LMG 32965</strain>
    </source>
</reference>
<evidence type="ECO:0000313" key="2">
    <source>
        <dbReference type="Proteomes" id="UP001189792"/>
    </source>
</evidence>
<name>A0ABM9L0W6_9RALS</name>
<organism evidence="1 2">
    <name type="scientific">Ralstonia flatus</name>
    <dbReference type="NCBI Taxonomy" id="3058601"/>
    <lineage>
        <taxon>Bacteria</taxon>
        <taxon>Pseudomonadati</taxon>
        <taxon>Pseudomonadota</taxon>
        <taxon>Betaproteobacteria</taxon>
        <taxon>Burkholderiales</taxon>
        <taxon>Burkholderiaceae</taxon>
        <taxon>Ralstonia</taxon>
    </lineage>
</organism>